<evidence type="ECO:0000259" key="3">
    <source>
        <dbReference type="Pfam" id="PF05229"/>
    </source>
</evidence>
<reference evidence="4 5" key="1">
    <citation type="submission" date="2019-06" db="EMBL/GenBank/DDBJ databases">
        <title>Genomic Encyclopedia of Type Strains, Phase IV (KMG-V): Genome sequencing to study the core and pangenomes of soil and plant-associated prokaryotes.</title>
        <authorList>
            <person name="Whitman W."/>
        </authorList>
    </citation>
    <scope>NUCLEOTIDE SEQUENCE [LARGE SCALE GENOMIC DNA]</scope>
    <source>
        <strain evidence="4 5">BR 11880</strain>
    </source>
</reference>
<sequence>MRNRTLKIMGIGSGPWDAQGDRPEHFLLDDAASPDGPRRRDHPLDRVRPGGDAAILDAMDQPTRLRPPFAARFRGVHLWALLALAVLMALPATTARALQSCFALLSGLSQVTPVTSYDPFAALQPPTYNTVTVQYIAGSNCTFGIGIDSGLWGGTRRMLGLSGNWLSYDLYKDAALTQRVGDSGTGNVSNLITGSVNNGRGTQTATTGFYASVPAGQLVGSSYYFDQVTVTLYQLNSSGGVVAVMDSAIVQVRATVRTSVSATVNVGGVRTNLGASAANVDFGELTTGASRSFDLEVSGNTGYSVSIQSQNGGRLVNNGAGTSIPYSMTVDGRGVPSSGTTLTYYSYSSLDRHTFIVVIGDVTKVIAGTYTDYLLMTVTAN</sequence>
<accession>A0A560EUA6</accession>
<feature type="domain" description="Spore coat protein U/FanG" evidence="3">
    <location>
        <begin position="116"/>
        <end position="231"/>
    </location>
</feature>
<gene>
    <name evidence="4" type="ORF">FBZ89_12227</name>
</gene>
<keyword evidence="4" id="KW-0946">Virion</keyword>
<name>A0A560EUA6_9PROT</name>
<dbReference type="SMART" id="SM00972">
    <property type="entry name" value="SCPU"/>
    <property type="match status" value="1"/>
</dbReference>
<feature type="compositionally biased region" description="Basic and acidic residues" evidence="1">
    <location>
        <begin position="36"/>
        <end position="47"/>
    </location>
</feature>
<keyword evidence="2" id="KW-1133">Transmembrane helix</keyword>
<feature type="region of interest" description="Disordered" evidence="1">
    <location>
        <begin position="1"/>
        <end position="47"/>
    </location>
</feature>
<comment type="caution">
    <text evidence="4">The sequence shown here is derived from an EMBL/GenBank/DDBJ whole genome shotgun (WGS) entry which is preliminary data.</text>
</comment>
<dbReference type="AlphaFoldDB" id="A0A560EUA6"/>
<dbReference type="InterPro" id="IPR007893">
    <property type="entry name" value="Spore_coat_U/FanG"/>
</dbReference>
<keyword evidence="2" id="KW-0472">Membrane</keyword>
<dbReference type="Proteomes" id="UP000319859">
    <property type="component" value="Unassembled WGS sequence"/>
</dbReference>
<keyword evidence="4" id="KW-0167">Capsid protein</keyword>
<evidence type="ECO:0000313" key="5">
    <source>
        <dbReference type="Proteomes" id="UP000319859"/>
    </source>
</evidence>
<organism evidence="4 5">
    <name type="scientific">Nitrospirillum amazonense</name>
    <dbReference type="NCBI Taxonomy" id="28077"/>
    <lineage>
        <taxon>Bacteria</taxon>
        <taxon>Pseudomonadati</taxon>
        <taxon>Pseudomonadota</taxon>
        <taxon>Alphaproteobacteria</taxon>
        <taxon>Rhodospirillales</taxon>
        <taxon>Azospirillaceae</taxon>
        <taxon>Nitrospirillum</taxon>
    </lineage>
</organism>
<dbReference type="EMBL" id="VITN01000022">
    <property type="protein sequence ID" value="TWB12927.1"/>
    <property type="molecule type" value="Genomic_DNA"/>
</dbReference>
<proteinExistence type="predicted"/>
<keyword evidence="2" id="KW-0812">Transmembrane</keyword>
<feature type="transmembrane region" description="Helical" evidence="2">
    <location>
        <begin position="76"/>
        <end position="98"/>
    </location>
</feature>
<evidence type="ECO:0000256" key="2">
    <source>
        <dbReference type="SAM" id="Phobius"/>
    </source>
</evidence>
<feature type="compositionally biased region" description="Basic and acidic residues" evidence="1">
    <location>
        <begin position="19"/>
        <end position="28"/>
    </location>
</feature>
<evidence type="ECO:0000256" key="1">
    <source>
        <dbReference type="SAM" id="MobiDB-lite"/>
    </source>
</evidence>
<evidence type="ECO:0000313" key="4">
    <source>
        <dbReference type="EMBL" id="TWB12927.1"/>
    </source>
</evidence>
<protein>
    <submittedName>
        <fullName evidence="4">Spore coat protein U-like protein</fullName>
    </submittedName>
</protein>
<dbReference type="Pfam" id="PF05229">
    <property type="entry name" value="SCPU"/>
    <property type="match status" value="1"/>
</dbReference>